<evidence type="ECO:0000259" key="1">
    <source>
        <dbReference type="Pfam" id="PF25055"/>
    </source>
</evidence>
<dbReference type="PANTHER" id="PTHR46168:SF5">
    <property type="entry name" value="OS08G0548500 PROTEIN"/>
    <property type="match status" value="1"/>
</dbReference>
<protein>
    <recommendedName>
        <fullName evidence="1">DUF7792 domain-containing protein</fullName>
    </recommendedName>
</protein>
<sequence>MDDLKAILARPIQVAEQVIKWAEEAQTCRQECLELKTKVERLASLLRQAARADLYERPA</sequence>
<reference evidence="2" key="1">
    <citation type="journal article" date="2017" name="Gigascience">
        <title>The first near-complete assembly of the hexaploid bread wheat genome, Triticum aestivum.</title>
        <authorList>
            <person name="Zimin A.V."/>
            <person name="Puiu D."/>
            <person name="Hall R."/>
            <person name="Kingan S."/>
            <person name="Clavijo B.J."/>
            <person name="Salzberg S.L."/>
        </authorList>
    </citation>
    <scope>NUCLEOTIDE SEQUENCE</scope>
    <source>
        <tissue evidence="2">Leaf</tissue>
    </source>
</reference>
<reference evidence="2" key="2">
    <citation type="submission" date="2020-03" db="EMBL/GenBank/DDBJ databases">
        <title>The second near-complete assembly of the hexaploid bread wheat (Triticum aestivum) genome.</title>
        <authorList>
            <person name="Zimin A.V."/>
            <person name="Puiu D."/>
            <person name="Shumante A."/>
            <person name="Alonge M."/>
            <person name="Salzberg S.L."/>
        </authorList>
    </citation>
    <scope>NUCLEOTIDE SEQUENCE</scope>
    <source>
        <tissue evidence="2">Leaf</tissue>
    </source>
</reference>
<evidence type="ECO:0000313" key="2">
    <source>
        <dbReference type="EMBL" id="KAF7095624.1"/>
    </source>
</evidence>
<dbReference type="GO" id="GO:0007166">
    <property type="term" value="P:cell surface receptor signaling pathway"/>
    <property type="evidence" value="ECO:0007669"/>
    <property type="project" value="InterPro"/>
</dbReference>
<dbReference type="AlphaFoldDB" id="A0A9R1N003"/>
<dbReference type="PANTHER" id="PTHR46168">
    <property type="entry name" value="ARMADILLO REPEAT ONLY 4"/>
    <property type="match status" value="1"/>
</dbReference>
<dbReference type="Pfam" id="PF25055">
    <property type="entry name" value="DUF7792"/>
    <property type="match status" value="1"/>
</dbReference>
<dbReference type="Proteomes" id="UP000815260">
    <property type="component" value="Chromosome 7A"/>
</dbReference>
<dbReference type="InterPro" id="IPR036537">
    <property type="entry name" value="Adaptor_Cbl_N_dom_sf"/>
</dbReference>
<organism evidence="2">
    <name type="scientific">Triticum aestivum</name>
    <name type="common">Wheat</name>
    <dbReference type="NCBI Taxonomy" id="4565"/>
    <lineage>
        <taxon>Eukaryota</taxon>
        <taxon>Viridiplantae</taxon>
        <taxon>Streptophyta</taxon>
        <taxon>Embryophyta</taxon>
        <taxon>Tracheophyta</taxon>
        <taxon>Spermatophyta</taxon>
        <taxon>Magnoliopsida</taxon>
        <taxon>Liliopsida</taxon>
        <taxon>Poales</taxon>
        <taxon>Poaceae</taxon>
        <taxon>BOP clade</taxon>
        <taxon>Pooideae</taxon>
        <taxon>Triticodae</taxon>
        <taxon>Triticeae</taxon>
        <taxon>Triticinae</taxon>
        <taxon>Triticum</taxon>
    </lineage>
</organism>
<name>A0A9R1N003_WHEAT</name>
<proteinExistence type="predicted"/>
<accession>A0A9R1N003</accession>
<dbReference type="EMBL" id="CM022229">
    <property type="protein sequence ID" value="KAF7095624.1"/>
    <property type="molecule type" value="Genomic_DNA"/>
</dbReference>
<dbReference type="Gene3D" id="1.20.930.20">
    <property type="entry name" value="Adaptor protein Cbl, N-terminal domain"/>
    <property type="match status" value="1"/>
</dbReference>
<feature type="domain" description="DUF7792" evidence="1">
    <location>
        <begin position="5"/>
        <end position="59"/>
    </location>
</feature>
<gene>
    <name evidence="2" type="ORF">CFC21_097743</name>
</gene>
<dbReference type="InterPro" id="IPR056694">
    <property type="entry name" value="DUF7792"/>
</dbReference>
<dbReference type="OrthoDB" id="7537227at2759"/>
<comment type="caution">
    <text evidence="2">The sequence shown here is derived from an EMBL/GenBank/DDBJ whole genome shotgun (WGS) entry which is preliminary data.</text>
</comment>
<feature type="non-terminal residue" evidence="2">
    <location>
        <position position="59"/>
    </location>
</feature>